<sequence>MRITFCTGTIVRIAEFADYFSALSRWLERCPFERNQLRRLSRVPRREENRSRRKPALRNLYETWSTHPQELLYAKQKEKIISGI</sequence>
<reference evidence="1 2" key="1">
    <citation type="journal article" date="2019" name="Sci. Rep.">
        <title>Orb-weaving spider Araneus ventricosus genome elucidates the spidroin gene catalogue.</title>
        <authorList>
            <person name="Kono N."/>
            <person name="Nakamura H."/>
            <person name="Ohtoshi R."/>
            <person name="Moran D.A.P."/>
            <person name="Shinohara A."/>
            <person name="Yoshida Y."/>
            <person name="Fujiwara M."/>
            <person name="Mori M."/>
            <person name="Tomita M."/>
            <person name="Arakawa K."/>
        </authorList>
    </citation>
    <scope>NUCLEOTIDE SEQUENCE [LARGE SCALE GENOMIC DNA]</scope>
</reference>
<proteinExistence type="predicted"/>
<organism evidence="1 2">
    <name type="scientific">Araneus ventricosus</name>
    <name type="common">Orbweaver spider</name>
    <name type="synonym">Epeira ventricosa</name>
    <dbReference type="NCBI Taxonomy" id="182803"/>
    <lineage>
        <taxon>Eukaryota</taxon>
        <taxon>Metazoa</taxon>
        <taxon>Ecdysozoa</taxon>
        <taxon>Arthropoda</taxon>
        <taxon>Chelicerata</taxon>
        <taxon>Arachnida</taxon>
        <taxon>Araneae</taxon>
        <taxon>Araneomorphae</taxon>
        <taxon>Entelegynae</taxon>
        <taxon>Araneoidea</taxon>
        <taxon>Araneidae</taxon>
        <taxon>Araneus</taxon>
    </lineage>
</organism>
<comment type="caution">
    <text evidence="1">The sequence shown here is derived from an EMBL/GenBank/DDBJ whole genome shotgun (WGS) entry which is preliminary data.</text>
</comment>
<evidence type="ECO:0000313" key="1">
    <source>
        <dbReference type="EMBL" id="GBL55917.1"/>
    </source>
</evidence>
<protein>
    <submittedName>
        <fullName evidence="1">Uncharacterized protein</fullName>
    </submittedName>
</protein>
<dbReference type="Proteomes" id="UP000499080">
    <property type="component" value="Unassembled WGS sequence"/>
</dbReference>
<keyword evidence="2" id="KW-1185">Reference proteome</keyword>
<evidence type="ECO:0000313" key="2">
    <source>
        <dbReference type="Proteomes" id="UP000499080"/>
    </source>
</evidence>
<dbReference type="EMBL" id="BGPR01075539">
    <property type="protein sequence ID" value="GBL55917.1"/>
    <property type="molecule type" value="Genomic_DNA"/>
</dbReference>
<gene>
    <name evidence="1" type="ORF">AVEN_213600_1</name>
</gene>
<dbReference type="AlphaFoldDB" id="A0A4Y1ZLG4"/>
<accession>A0A4Y1ZLG4</accession>
<name>A0A4Y1ZLG4_ARAVE</name>